<evidence type="ECO:0000313" key="1">
    <source>
        <dbReference type="EMBL" id="OWZ09174.1"/>
    </source>
</evidence>
<dbReference type="EMBL" id="NBNE01002885">
    <property type="protein sequence ID" value="OWZ09174.1"/>
    <property type="molecule type" value="Genomic_DNA"/>
</dbReference>
<proteinExistence type="predicted"/>
<gene>
    <name evidence="1" type="ORF">PHMEG_00018163</name>
</gene>
<comment type="caution">
    <text evidence="1">The sequence shown here is derived from an EMBL/GenBank/DDBJ whole genome shotgun (WGS) entry which is preliminary data.</text>
</comment>
<name>A0A225VVI2_9STRA</name>
<dbReference type="AlphaFoldDB" id="A0A225VVI2"/>
<evidence type="ECO:0000313" key="2">
    <source>
        <dbReference type="Proteomes" id="UP000198211"/>
    </source>
</evidence>
<reference evidence="2" key="1">
    <citation type="submission" date="2017-03" db="EMBL/GenBank/DDBJ databases">
        <title>Phytopthora megakarya and P. palmivora, two closely related causual agents of cacao black pod achieved similar genome size and gene model numbers by different mechanisms.</title>
        <authorList>
            <person name="Ali S."/>
            <person name="Shao J."/>
            <person name="Larry D.J."/>
            <person name="Kronmiller B."/>
            <person name="Shen D."/>
            <person name="Strem M.D."/>
            <person name="Melnick R.L."/>
            <person name="Guiltinan M.J."/>
            <person name="Tyler B.M."/>
            <person name="Meinhardt L.W."/>
            <person name="Bailey B.A."/>
        </authorList>
    </citation>
    <scope>NUCLEOTIDE SEQUENCE [LARGE SCALE GENOMIC DNA]</scope>
    <source>
        <strain evidence="2">zdho120</strain>
    </source>
</reference>
<keyword evidence="2" id="KW-1185">Reference proteome</keyword>
<protein>
    <submittedName>
        <fullName evidence="1">Uncharacterized protein</fullName>
    </submittedName>
</protein>
<accession>A0A225VVI2</accession>
<sequence>MALFARRRKPDSWLNSAQSTDEYRVLETSNNVVVVTDKTPAHSQVESLAKELQTGFSMLLGYYYYVSIHTVLHLLRLS</sequence>
<dbReference type="Proteomes" id="UP000198211">
    <property type="component" value="Unassembled WGS sequence"/>
</dbReference>
<organism evidence="1 2">
    <name type="scientific">Phytophthora megakarya</name>
    <dbReference type="NCBI Taxonomy" id="4795"/>
    <lineage>
        <taxon>Eukaryota</taxon>
        <taxon>Sar</taxon>
        <taxon>Stramenopiles</taxon>
        <taxon>Oomycota</taxon>
        <taxon>Peronosporomycetes</taxon>
        <taxon>Peronosporales</taxon>
        <taxon>Peronosporaceae</taxon>
        <taxon>Phytophthora</taxon>
    </lineage>
</organism>
<dbReference type="OrthoDB" id="104479at2759"/>